<dbReference type="InterPro" id="IPR008331">
    <property type="entry name" value="Ferritin_DPS_dom"/>
</dbReference>
<evidence type="ECO:0000313" key="6">
    <source>
        <dbReference type="Proteomes" id="UP000560081"/>
    </source>
</evidence>
<dbReference type="Gene3D" id="1.20.1260.10">
    <property type="match status" value="1"/>
</dbReference>
<feature type="region of interest" description="Disordered" evidence="3">
    <location>
        <begin position="183"/>
        <end position="227"/>
    </location>
</feature>
<dbReference type="Proteomes" id="UP000560081">
    <property type="component" value="Unassembled WGS sequence"/>
</dbReference>
<dbReference type="RefSeq" id="WP_135029864.1">
    <property type="nucleotide sequence ID" value="NZ_BMLA01000003.1"/>
</dbReference>
<dbReference type="InterPro" id="IPR012347">
    <property type="entry name" value="Ferritin-like"/>
</dbReference>
<dbReference type="SUPFAM" id="SSF47240">
    <property type="entry name" value="Ferritin-like"/>
    <property type="match status" value="1"/>
</dbReference>
<dbReference type="EMBL" id="JACHMC010000001">
    <property type="protein sequence ID" value="MBB4881984.1"/>
    <property type="molecule type" value="Genomic_DNA"/>
</dbReference>
<name>A0A4Y8X181_9MICC</name>
<dbReference type="PROSITE" id="PS00818">
    <property type="entry name" value="DPS_1"/>
    <property type="match status" value="1"/>
</dbReference>
<dbReference type="InterPro" id="IPR023188">
    <property type="entry name" value="DPS_DNA-bd_CS"/>
</dbReference>
<dbReference type="PANTHER" id="PTHR42932:SF3">
    <property type="entry name" value="DNA PROTECTION DURING STARVATION PROTEIN"/>
    <property type="match status" value="1"/>
</dbReference>
<dbReference type="AlphaFoldDB" id="A0A4Y8X181"/>
<sequence>MAAKKMTTNAAYTVPGLALEEGHRVAELLQGRLHALNDLQLTLKHAHWNVVGPGFIGVHEMLDPQIEKVRAMVDEVAERMATLGVSPQGTPGAIVADRTWDDYSLDRAGVREHLAALDVVYDGVITDHRSAIETVGDLDPVTEDLLIGEVNELELFQWFMRSFLTNAAGELEHGDAEALHEAADRVRDREDLKPAAETPAKKARVKKSEARKAAAKKPGAKKADARK</sequence>
<dbReference type="GO" id="GO:0003677">
    <property type="term" value="F:DNA binding"/>
    <property type="evidence" value="ECO:0007669"/>
    <property type="project" value="UniProtKB-KW"/>
</dbReference>
<feature type="domain" description="Ferritin/DPS" evidence="4">
    <location>
        <begin position="27"/>
        <end position="166"/>
    </location>
</feature>
<dbReference type="PRINTS" id="PR01346">
    <property type="entry name" value="HELNAPAPROT"/>
</dbReference>
<dbReference type="InterPro" id="IPR002177">
    <property type="entry name" value="DPS_DNA-bd"/>
</dbReference>
<comment type="similarity">
    <text evidence="1 2">Belongs to the Dps family.</text>
</comment>
<evidence type="ECO:0000256" key="1">
    <source>
        <dbReference type="ARBA" id="ARBA00009497"/>
    </source>
</evidence>
<reference evidence="5 6" key="1">
    <citation type="submission" date="2020-08" db="EMBL/GenBank/DDBJ databases">
        <title>Sequencing the genomes of 1000 actinobacteria strains.</title>
        <authorList>
            <person name="Klenk H.-P."/>
        </authorList>
    </citation>
    <scope>NUCLEOTIDE SEQUENCE [LARGE SCALE GENOMIC DNA]</scope>
    <source>
        <strain evidence="5 6">DSM 19079</strain>
    </source>
</reference>
<gene>
    <name evidence="5" type="ORF">BJ976_000335</name>
</gene>
<accession>A0A4Y8X181</accession>
<evidence type="ECO:0000313" key="5">
    <source>
        <dbReference type="EMBL" id="MBB4881984.1"/>
    </source>
</evidence>
<keyword evidence="5" id="KW-0238">DNA-binding</keyword>
<dbReference type="GO" id="GO:0016722">
    <property type="term" value="F:oxidoreductase activity, acting on metal ions"/>
    <property type="evidence" value="ECO:0007669"/>
    <property type="project" value="InterPro"/>
</dbReference>
<evidence type="ECO:0000259" key="4">
    <source>
        <dbReference type="Pfam" id="PF00210"/>
    </source>
</evidence>
<feature type="compositionally biased region" description="Basic and acidic residues" evidence="3">
    <location>
        <begin position="183"/>
        <end position="194"/>
    </location>
</feature>
<evidence type="ECO:0000256" key="3">
    <source>
        <dbReference type="SAM" id="MobiDB-lite"/>
    </source>
</evidence>
<dbReference type="PANTHER" id="PTHR42932">
    <property type="entry name" value="GENERAL STRESS PROTEIN 20U"/>
    <property type="match status" value="1"/>
</dbReference>
<organism evidence="5 6">
    <name type="scientific">Micrococcus flavus</name>
    <dbReference type="NCBI Taxonomy" id="384602"/>
    <lineage>
        <taxon>Bacteria</taxon>
        <taxon>Bacillati</taxon>
        <taxon>Actinomycetota</taxon>
        <taxon>Actinomycetes</taxon>
        <taxon>Micrococcales</taxon>
        <taxon>Micrococcaceae</taxon>
        <taxon>Micrococcus</taxon>
    </lineage>
</organism>
<dbReference type="Pfam" id="PF00210">
    <property type="entry name" value="Ferritin"/>
    <property type="match status" value="1"/>
</dbReference>
<dbReference type="PROSITE" id="PS00819">
    <property type="entry name" value="DPS_2"/>
    <property type="match status" value="1"/>
</dbReference>
<protein>
    <submittedName>
        <fullName evidence="5">Starvation-inducible DNA-binding protein</fullName>
    </submittedName>
</protein>
<dbReference type="InterPro" id="IPR009078">
    <property type="entry name" value="Ferritin-like_SF"/>
</dbReference>
<dbReference type="GO" id="GO:0008199">
    <property type="term" value="F:ferric iron binding"/>
    <property type="evidence" value="ECO:0007669"/>
    <property type="project" value="InterPro"/>
</dbReference>
<evidence type="ECO:0000256" key="2">
    <source>
        <dbReference type="RuleBase" id="RU003875"/>
    </source>
</evidence>
<comment type="caution">
    <text evidence="5">The sequence shown here is derived from an EMBL/GenBank/DDBJ whole genome shotgun (WGS) entry which is preliminary data.</text>
</comment>
<dbReference type="CDD" id="cd01043">
    <property type="entry name" value="DPS"/>
    <property type="match status" value="1"/>
</dbReference>
<keyword evidence="6" id="KW-1185">Reference proteome</keyword>
<dbReference type="OrthoDB" id="9797687at2"/>
<proteinExistence type="inferred from homology"/>